<evidence type="ECO:0000256" key="4">
    <source>
        <dbReference type="ARBA" id="ARBA00022846"/>
    </source>
</evidence>
<evidence type="ECO:0000256" key="7">
    <source>
        <dbReference type="ARBA" id="ARBA00023273"/>
    </source>
</evidence>
<evidence type="ECO:0000256" key="9">
    <source>
        <dbReference type="ARBA" id="ARBA00046115"/>
    </source>
</evidence>
<comment type="subcellular location">
    <subcellularLocation>
        <location evidence="1">Cytoplasm</location>
        <location evidence="1">Cytoskeleton</location>
        <location evidence="1">Flagellum axoneme</location>
    </subcellularLocation>
</comment>
<dbReference type="InParanoid" id="A0A6P7HSY8"/>
<feature type="compositionally biased region" description="Basic and acidic residues" evidence="11">
    <location>
        <begin position="287"/>
        <end position="301"/>
    </location>
</feature>
<keyword evidence="4" id="KW-0282">Flagellum</keyword>
<protein>
    <recommendedName>
        <fullName evidence="3">Dynein regulatory complex protein 1</fullName>
    </recommendedName>
    <alternativeName>
        <fullName evidence="8">Coiled-coil domain-containing protein 164</fullName>
    </alternativeName>
</protein>
<dbReference type="PANTHER" id="PTHR21625:SF1">
    <property type="entry name" value="DYNEIN REGULATORY COMPLEX PROTEIN 1"/>
    <property type="match status" value="1"/>
</dbReference>
<dbReference type="Pfam" id="PF14775">
    <property type="entry name" value="NYD-SP28_assoc"/>
    <property type="match status" value="1"/>
</dbReference>
<evidence type="ECO:0000256" key="10">
    <source>
        <dbReference type="SAM" id="Coils"/>
    </source>
</evidence>
<keyword evidence="5 10" id="KW-0175">Coiled coil</keyword>
<feature type="coiled-coil region" evidence="10">
    <location>
        <begin position="230"/>
        <end position="264"/>
    </location>
</feature>
<dbReference type="InterPro" id="IPR039750">
    <property type="entry name" value="DRC1/DRC2"/>
</dbReference>
<feature type="domain" description="Dynein regulatory complex protein 1/2 N-terminal" evidence="12">
    <location>
        <begin position="53"/>
        <end position="148"/>
    </location>
</feature>
<dbReference type="CTD" id="92749"/>
<dbReference type="GO" id="GO:0005858">
    <property type="term" value="C:axonemal dynein complex"/>
    <property type="evidence" value="ECO:0007669"/>
    <property type="project" value="InterPro"/>
</dbReference>
<gene>
    <name evidence="15" type="primary">drc1</name>
</gene>
<organism evidence="14 15">
    <name type="scientific">Parambassis ranga</name>
    <name type="common">Indian glassy fish</name>
    <dbReference type="NCBI Taxonomy" id="210632"/>
    <lineage>
        <taxon>Eukaryota</taxon>
        <taxon>Metazoa</taxon>
        <taxon>Chordata</taxon>
        <taxon>Craniata</taxon>
        <taxon>Vertebrata</taxon>
        <taxon>Euteleostomi</taxon>
        <taxon>Actinopterygii</taxon>
        <taxon>Neopterygii</taxon>
        <taxon>Teleostei</taxon>
        <taxon>Neoteleostei</taxon>
        <taxon>Acanthomorphata</taxon>
        <taxon>Ovalentaria</taxon>
        <taxon>Ambassidae</taxon>
        <taxon>Parambassis</taxon>
    </lineage>
</organism>
<dbReference type="GO" id="GO:0060285">
    <property type="term" value="P:cilium-dependent cell motility"/>
    <property type="evidence" value="ECO:0007669"/>
    <property type="project" value="TreeGrafter"/>
</dbReference>
<evidence type="ECO:0000256" key="5">
    <source>
        <dbReference type="ARBA" id="ARBA00023054"/>
    </source>
</evidence>
<dbReference type="RefSeq" id="XP_028253687.1">
    <property type="nucleotide sequence ID" value="XM_028397886.1"/>
</dbReference>
<dbReference type="GeneID" id="114429038"/>
<feature type="compositionally biased region" description="Polar residues" evidence="11">
    <location>
        <begin position="17"/>
        <end position="31"/>
    </location>
</feature>
<evidence type="ECO:0000256" key="6">
    <source>
        <dbReference type="ARBA" id="ARBA00023069"/>
    </source>
</evidence>
<comment type="similarity">
    <text evidence="2">Belongs to the DRC1 family.</text>
</comment>
<evidence type="ECO:0000259" key="13">
    <source>
        <dbReference type="Pfam" id="PF14775"/>
    </source>
</evidence>
<sequence>MDEADKDTEVAPEPSVATENQEAGNGFSNQNGEEETQEPNVEAKEEQTQTNIQTADARELVKRIEREKALKTRTEMIEKVRKSCLENLPSVYSDENVIDHEIKETLERQQQCCDVIIDAEKELINTLQQELRMRGNCYVKDLREFSEEFNVTCERMQKQNNSLTETYRNELAQIEKTHKGEIEDYLTKDRTEWVQHLADLWDKVQESLTERRRTVKEYEEHIRSQKMEHLNAYIAKQIEFNERIQHLERELQCEKGTKKMMQLQERSTRKDGIEKTVLRQRMQTNRQGDKHTSQDKDLTKQTLKLSEDYKRCIQKYERAQKQMKQFAASDVAKYKKLWLMVEADLKQQVEKALAIDSQIHRHLGLAWKRPSMPFMERSGPIQLQKQTSSPAKQPIQVEVDLRCSQAMMDGSESEADTLEKVMELLCDEMGFLMEAELLKQLAPLEKEKQAAMKLGYLLCALGIKEEDAPKLSDFLLKYKQQQSEQTEDACAEFNDMAETSKLIHPNHVLPALKSFLHQYRKTNPSKSEHLEDRDTSEDAAYWESFGNIISEDKLRMWDTAESKLKQYHAVLEEISELIPKTERLKQQNTELRQLLQQIACKL</sequence>
<dbReference type="FunCoup" id="A0A6P7HSY8">
    <property type="interactions" value="183"/>
</dbReference>
<feature type="domain" description="Dynein regulatory complex protein 1 C-terminal" evidence="13">
    <location>
        <begin position="540"/>
        <end position="598"/>
    </location>
</feature>
<dbReference type="Pfam" id="PF14772">
    <property type="entry name" value="NYD-SP28"/>
    <property type="match status" value="1"/>
</dbReference>
<keyword evidence="6" id="KW-0969">Cilium</keyword>
<name>A0A6P7HSY8_9TELE</name>
<evidence type="ECO:0000256" key="1">
    <source>
        <dbReference type="ARBA" id="ARBA00004611"/>
    </source>
</evidence>
<reference evidence="15" key="1">
    <citation type="submission" date="2025-08" db="UniProtKB">
        <authorList>
            <consortium name="RefSeq"/>
        </authorList>
    </citation>
    <scope>IDENTIFICATION</scope>
</reference>
<keyword evidence="14" id="KW-1185">Reference proteome</keyword>
<evidence type="ECO:0000256" key="11">
    <source>
        <dbReference type="SAM" id="MobiDB-lite"/>
    </source>
</evidence>
<comment type="function">
    <text evidence="9">Component of the nexin-dynein regulatory complex (N-DRC) a key regulator of ciliary/flagellar motility which maintains the alignment and integrity of the distal axoneme and regulates microtubule sliding in motile axonemes. Plays a critical role in the assembly of N-DRC and also stabilizes the assembly of multiple inner dynein arms and radial spokes. Coassembles with CCDC65/DRC2 to form a central scaffold needed for assembly of the N-DRC and its attachment to the outer doublet microtubules.</text>
</comment>
<dbReference type="AlphaFoldDB" id="A0A6P7HSY8"/>
<evidence type="ECO:0000313" key="14">
    <source>
        <dbReference type="Proteomes" id="UP000515145"/>
    </source>
</evidence>
<dbReference type="Proteomes" id="UP000515145">
    <property type="component" value="Chromosome 24"/>
</dbReference>
<keyword evidence="7" id="KW-0966">Cell projection</keyword>
<dbReference type="InterPro" id="IPR029440">
    <property type="entry name" value="DRC1_C"/>
</dbReference>
<proteinExistence type="inferred from homology"/>
<feature type="region of interest" description="Disordered" evidence="11">
    <location>
        <begin position="280"/>
        <end position="301"/>
    </location>
</feature>
<evidence type="ECO:0000256" key="2">
    <source>
        <dbReference type="ARBA" id="ARBA00009688"/>
    </source>
</evidence>
<evidence type="ECO:0000256" key="8">
    <source>
        <dbReference type="ARBA" id="ARBA00031554"/>
    </source>
</evidence>
<accession>A0A6P7HSY8</accession>
<evidence type="ECO:0000256" key="3">
    <source>
        <dbReference type="ARBA" id="ARBA00013815"/>
    </source>
</evidence>
<dbReference type="OrthoDB" id="10260459at2759"/>
<dbReference type="PANTHER" id="PTHR21625">
    <property type="entry name" value="NYD-SP28 PROTEIN"/>
    <property type="match status" value="1"/>
</dbReference>
<dbReference type="GO" id="GO:0070286">
    <property type="term" value="P:axonemal dynein complex assembly"/>
    <property type="evidence" value="ECO:0007669"/>
    <property type="project" value="InterPro"/>
</dbReference>
<dbReference type="InterPro" id="IPR039505">
    <property type="entry name" value="DRC1/2_N"/>
</dbReference>
<evidence type="ECO:0000259" key="12">
    <source>
        <dbReference type="Pfam" id="PF14772"/>
    </source>
</evidence>
<feature type="region of interest" description="Disordered" evidence="11">
    <location>
        <begin position="1"/>
        <end position="57"/>
    </location>
</feature>
<evidence type="ECO:0000313" key="15">
    <source>
        <dbReference type="RefSeq" id="XP_028253687.1"/>
    </source>
</evidence>
<dbReference type="GO" id="GO:0003352">
    <property type="term" value="P:regulation of cilium movement"/>
    <property type="evidence" value="ECO:0007669"/>
    <property type="project" value="TreeGrafter"/>
</dbReference>